<dbReference type="AlphaFoldDB" id="A0A1A7X017"/>
<dbReference type="EMBL" id="HADX01000802">
    <property type="protein sequence ID" value="SBP23034.1"/>
    <property type="molecule type" value="Transcribed_RNA"/>
</dbReference>
<protein>
    <submittedName>
        <fullName evidence="1">Uncharacterized protein</fullName>
    </submittedName>
</protein>
<reference evidence="1" key="1">
    <citation type="submission" date="2016-05" db="EMBL/GenBank/DDBJ databases">
        <authorList>
            <person name="Lavstsen T."/>
            <person name="Jespersen J.S."/>
        </authorList>
    </citation>
    <scope>NUCLEOTIDE SEQUENCE</scope>
    <source>
        <tissue evidence="1">Brain</tissue>
    </source>
</reference>
<accession>A0A1A7X017</accession>
<sequence>VCLSSGEFQDTGLVHSCDETKRLADEIVGLLVVVFRRCRGLVLTRT</sequence>
<proteinExistence type="predicted"/>
<gene>
    <name evidence="1" type="primary">Nfu_g_1_015475</name>
</gene>
<feature type="non-terminal residue" evidence="1">
    <location>
        <position position="1"/>
    </location>
</feature>
<name>A0A1A7X017_9TELE</name>
<evidence type="ECO:0000313" key="1">
    <source>
        <dbReference type="EMBL" id="SBP11288.1"/>
    </source>
</evidence>
<reference evidence="1" key="2">
    <citation type="submission" date="2016-06" db="EMBL/GenBank/DDBJ databases">
        <title>The genome of a short-lived fish provides insights into sex chromosome evolution and the genetic control of aging.</title>
        <authorList>
            <person name="Reichwald K."/>
            <person name="Felder M."/>
            <person name="Petzold A."/>
            <person name="Koch P."/>
            <person name="Groth M."/>
            <person name="Platzer M."/>
        </authorList>
    </citation>
    <scope>NUCLEOTIDE SEQUENCE</scope>
    <source>
        <tissue evidence="1">Brain</tissue>
    </source>
</reference>
<organism evidence="1">
    <name type="scientific">Iconisemion striatum</name>
    <dbReference type="NCBI Taxonomy" id="60296"/>
    <lineage>
        <taxon>Eukaryota</taxon>
        <taxon>Metazoa</taxon>
        <taxon>Chordata</taxon>
        <taxon>Craniata</taxon>
        <taxon>Vertebrata</taxon>
        <taxon>Euteleostomi</taxon>
        <taxon>Actinopterygii</taxon>
        <taxon>Neopterygii</taxon>
        <taxon>Teleostei</taxon>
        <taxon>Neoteleostei</taxon>
        <taxon>Acanthomorphata</taxon>
        <taxon>Ovalentaria</taxon>
        <taxon>Atherinomorphae</taxon>
        <taxon>Cyprinodontiformes</taxon>
        <taxon>Nothobranchiidae</taxon>
        <taxon>Iconisemion</taxon>
    </lineage>
</organism>
<dbReference type="EMBL" id="HADW01009888">
    <property type="protein sequence ID" value="SBP11288.1"/>
    <property type="molecule type" value="Transcribed_RNA"/>
</dbReference>